<accession>A0A163MLH7</accession>
<dbReference type="AlphaFoldDB" id="A0A163MLH7"/>
<name>A0A163MLH7_DIDRA</name>
<sequence length="79" mass="8869">MLVSPKHSAISQVICRTQEDLQDGPYLPPGHSLQSDRNPARPVFDILIVSFVADSERLSMRDTFEQTIQSAELQEKTQA</sequence>
<comment type="caution">
    <text evidence="1">The sequence shown here is derived from an EMBL/GenBank/DDBJ whole genome shotgun (WGS) entry which is preliminary data.</text>
</comment>
<gene>
    <name evidence="1" type="ORF">ST47_g44</name>
</gene>
<reference evidence="1 2" key="1">
    <citation type="journal article" date="2016" name="Sci. Rep.">
        <title>Draft genome sequencing and secretome analysis of fungal phytopathogen Ascochyta rabiei provides insight into the necrotrophic effector repertoire.</title>
        <authorList>
            <person name="Verma S."/>
            <person name="Gazara R.K."/>
            <person name="Nizam S."/>
            <person name="Parween S."/>
            <person name="Chattopadhyay D."/>
            <person name="Verma P.K."/>
        </authorList>
    </citation>
    <scope>NUCLEOTIDE SEQUENCE [LARGE SCALE GENOMIC DNA]</scope>
    <source>
        <strain evidence="1 2">ArDII</strain>
    </source>
</reference>
<evidence type="ECO:0000313" key="2">
    <source>
        <dbReference type="Proteomes" id="UP000076837"/>
    </source>
</evidence>
<evidence type="ECO:0000313" key="1">
    <source>
        <dbReference type="EMBL" id="KZM28819.1"/>
    </source>
</evidence>
<proteinExistence type="predicted"/>
<keyword evidence="2" id="KW-1185">Reference proteome</keyword>
<organism evidence="1 2">
    <name type="scientific">Didymella rabiei</name>
    <name type="common">Chickpea ascochyta blight fungus</name>
    <name type="synonym">Mycosphaerella rabiei</name>
    <dbReference type="NCBI Taxonomy" id="5454"/>
    <lineage>
        <taxon>Eukaryota</taxon>
        <taxon>Fungi</taxon>
        <taxon>Dikarya</taxon>
        <taxon>Ascomycota</taxon>
        <taxon>Pezizomycotina</taxon>
        <taxon>Dothideomycetes</taxon>
        <taxon>Pleosporomycetidae</taxon>
        <taxon>Pleosporales</taxon>
        <taxon>Pleosporineae</taxon>
        <taxon>Didymellaceae</taxon>
        <taxon>Ascochyta</taxon>
    </lineage>
</organism>
<dbReference type="EMBL" id="JYNV01000001">
    <property type="protein sequence ID" value="KZM28819.1"/>
    <property type="molecule type" value="Genomic_DNA"/>
</dbReference>
<dbReference type="Proteomes" id="UP000076837">
    <property type="component" value="Unassembled WGS sequence"/>
</dbReference>
<protein>
    <submittedName>
        <fullName evidence="1">Uncharacterized protein</fullName>
    </submittedName>
</protein>